<evidence type="ECO:0000313" key="13">
    <source>
        <dbReference type="Proteomes" id="UP000270296"/>
    </source>
</evidence>
<sequence>MSLKEQLGINKPPACQWYNVFSWPARAKFTAYGLALGIVSHVSFNYYRRRPYYAGLPTSLAYLITIPLIGYGIGTYRDYHMRVRDAVVEHYMELHPEDFEQLKGSERKWKDVFLPWIPIRYYEQPIKWAPKNKFTILNRPKACPD</sequence>
<keyword evidence="7" id="KW-0249">Electron transport</keyword>
<keyword evidence="13" id="KW-1185">Reference proteome</keyword>
<evidence type="ECO:0000256" key="9">
    <source>
        <dbReference type="ARBA" id="ARBA00023128"/>
    </source>
</evidence>
<comment type="subcellular location">
    <subcellularLocation>
        <location evidence="1">Mitochondrion inner membrane</location>
        <topology evidence="1">Single-pass membrane protein</topology>
        <orientation evidence="1">Matrix side</orientation>
    </subcellularLocation>
</comment>
<evidence type="ECO:0000256" key="8">
    <source>
        <dbReference type="ARBA" id="ARBA00022989"/>
    </source>
</evidence>
<dbReference type="InterPro" id="IPR009423">
    <property type="entry name" value="NDUC2"/>
</dbReference>
<organism evidence="14">
    <name type="scientific">Soboliphyme baturini</name>
    <dbReference type="NCBI Taxonomy" id="241478"/>
    <lineage>
        <taxon>Eukaryota</taxon>
        <taxon>Metazoa</taxon>
        <taxon>Ecdysozoa</taxon>
        <taxon>Nematoda</taxon>
        <taxon>Enoplea</taxon>
        <taxon>Dorylaimia</taxon>
        <taxon>Dioctophymatida</taxon>
        <taxon>Dioctophymatoidea</taxon>
        <taxon>Soboliphymatidae</taxon>
        <taxon>Soboliphyme</taxon>
    </lineage>
</organism>
<evidence type="ECO:0000256" key="10">
    <source>
        <dbReference type="ARBA" id="ARBA00023136"/>
    </source>
</evidence>
<evidence type="ECO:0000256" key="11">
    <source>
        <dbReference type="SAM" id="Phobius"/>
    </source>
</evidence>
<keyword evidence="10 11" id="KW-0472">Membrane</keyword>
<evidence type="ECO:0000256" key="5">
    <source>
        <dbReference type="ARBA" id="ARBA00022692"/>
    </source>
</evidence>
<evidence type="ECO:0000313" key="14">
    <source>
        <dbReference type="WBParaSite" id="SBAD_0000342501-mRNA-1"/>
    </source>
</evidence>
<name>A0A183II26_9BILA</name>
<evidence type="ECO:0000256" key="4">
    <source>
        <dbReference type="ARBA" id="ARBA00022660"/>
    </source>
</evidence>
<keyword evidence="3" id="KW-0813">Transport</keyword>
<keyword evidence="8 11" id="KW-1133">Transmembrane helix</keyword>
<feature type="transmembrane region" description="Helical" evidence="11">
    <location>
        <begin position="53"/>
        <end position="74"/>
    </location>
</feature>
<keyword evidence="4" id="KW-0679">Respiratory chain</keyword>
<evidence type="ECO:0000313" key="12">
    <source>
        <dbReference type="EMBL" id="VDP00599.1"/>
    </source>
</evidence>
<dbReference type="PANTHER" id="PTHR13099:SF0">
    <property type="entry name" value="NADH DEHYDROGENASE [UBIQUINONE] 1 SUBUNIT C2-RELATED"/>
    <property type="match status" value="1"/>
</dbReference>
<keyword evidence="6" id="KW-0999">Mitochondrion inner membrane</keyword>
<dbReference type="GO" id="GO:0005743">
    <property type="term" value="C:mitochondrial inner membrane"/>
    <property type="evidence" value="ECO:0007669"/>
    <property type="project" value="UniProtKB-SubCell"/>
</dbReference>
<keyword evidence="5 11" id="KW-0812">Transmembrane</keyword>
<evidence type="ECO:0000256" key="6">
    <source>
        <dbReference type="ARBA" id="ARBA00022792"/>
    </source>
</evidence>
<reference evidence="12 13" key="2">
    <citation type="submission" date="2018-11" db="EMBL/GenBank/DDBJ databases">
        <authorList>
            <consortium name="Pathogen Informatics"/>
        </authorList>
    </citation>
    <scope>NUCLEOTIDE SEQUENCE [LARGE SCALE GENOMIC DNA]</scope>
</reference>
<evidence type="ECO:0000256" key="3">
    <source>
        <dbReference type="ARBA" id="ARBA00022448"/>
    </source>
</evidence>
<feature type="transmembrane region" description="Helical" evidence="11">
    <location>
        <begin position="29"/>
        <end position="47"/>
    </location>
</feature>
<dbReference type="OrthoDB" id="6329847at2759"/>
<evidence type="ECO:0000256" key="7">
    <source>
        <dbReference type="ARBA" id="ARBA00022982"/>
    </source>
</evidence>
<dbReference type="AlphaFoldDB" id="A0A183II26"/>
<accession>A0A183II26</accession>
<gene>
    <name evidence="12" type="ORF">SBAD_LOCUS3271</name>
</gene>
<dbReference type="Proteomes" id="UP000270296">
    <property type="component" value="Unassembled WGS sequence"/>
</dbReference>
<dbReference type="GO" id="GO:0006120">
    <property type="term" value="P:mitochondrial electron transport, NADH to ubiquinone"/>
    <property type="evidence" value="ECO:0007669"/>
    <property type="project" value="InterPro"/>
</dbReference>
<evidence type="ECO:0000256" key="1">
    <source>
        <dbReference type="ARBA" id="ARBA00004298"/>
    </source>
</evidence>
<comment type="similarity">
    <text evidence="2">Belongs to the complex I NDUFC2 subunit family.</text>
</comment>
<reference evidence="14" key="1">
    <citation type="submission" date="2016-06" db="UniProtKB">
        <authorList>
            <consortium name="WormBaseParasite"/>
        </authorList>
    </citation>
    <scope>IDENTIFICATION</scope>
</reference>
<dbReference type="EMBL" id="UZAM01007657">
    <property type="protein sequence ID" value="VDP00599.1"/>
    <property type="molecule type" value="Genomic_DNA"/>
</dbReference>
<dbReference type="WBParaSite" id="SBAD_0000342501-mRNA-1">
    <property type="protein sequence ID" value="SBAD_0000342501-mRNA-1"/>
    <property type="gene ID" value="SBAD_0000342501"/>
</dbReference>
<keyword evidence="9" id="KW-0496">Mitochondrion</keyword>
<dbReference type="PANTHER" id="PTHR13099">
    <property type="entry name" value="NADH-UBIQUINONE OXIDOREDUCTASE SUBUNIT B14.5B"/>
    <property type="match status" value="1"/>
</dbReference>
<protein>
    <submittedName>
        <fullName evidence="14">NADH dehydrogenase [ubiquinone] 1 subunit C2</fullName>
    </submittedName>
</protein>
<dbReference type="Pfam" id="PF06374">
    <property type="entry name" value="NDUF_C2"/>
    <property type="match status" value="1"/>
</dbReference>
<proteinExistence type="inferred from homology"/>
<evidence type="ECO:0000256" key="2">
    <source>
        <dbReference type="ARBA" id="ARBA00008674"/>
    </source>
</evidence>